<organism evidence="6 7">
    <name type="scientific">Apatococcus lobatus</name>
    <dbReference type="NCBI Taxonomy" id="904363"/>
    <lineage>
        <taxon>Eukaryota</taxon>
        <taxon>Viridiplantae</taxon>
        <taxon>Chlorophyta</taxon>
        <taxon>core chlorophytes</taxon>
        <taxon>Trebouxiophyceae</taxon>
        <taxon>Chlorellales</taxon>
        <taxon>Chlorellaceae</taxon>
        <taxon>Apatococcus</taxon>
    </lineage>
</organism>
<evidence type="ECO:0000313" key="7">
    <source>
        <dbReference type="Proteomes" id="UP001438707"/>
    </source>
</evidence>
<feature type="domain" description="Vps16 C-terminal" evidence="4">
    <location>
        <begin position="509"/>
        <end position="849"/>
    </location>
</feature>
<dbReference type="Gene3D" id="1.10.150.780">
    <property type="entry name" value="Vps16, C-terminal region"/>
    <property type="match status" value="1"/>
</dbReference>
<name>A0AAW1R222_9CHLO</name>
<evidence type="ECO:0000259" key="5">
    <source>
        <dbReference type="Pfam" id="PF04841"/>
    </source>
</evidence>
<dbReference type="GO" id="GO:0006886">
    <property type="term" value="P:intracellular protein transport"/>
    <property type="evidence" value="ECO:0007669"/>
    <property type="project" value="InterPro"/>
</dbReference>
<evidence type="ECO:0000259" key="4">
    <source>
        <dbReference type="Pfam" id="PF04840"/>
    </source>
</evidence>
<dbReference type="SUPFAM" id="SSF50978">
    <property type="entry name" value="WD40 repeat-like"/>
    <property type="match status" value="1"/>
</dbReference>
<dbReference type="PANTHER" id="PTHR12811:SF0">
    <property type="entry name" value="VACUOLAR PROTEIN SORTING-ASSOCIATED PROTEIN 16 HOMOLOG"/>
    <property type="match status" value="1"/>
</dbReference>
<dbReference type="PIRSF" id="PIRSF007949">
    <property type="entry name" value="VPS16"/>
    <property type="match status" value="1"/>
</dbReference>
<dbReference type="InterPro" id="IPR016534">
    <property type="entry name" value="VPS16"/>
</dbReference>
<dbReference type="EMBL" id="JALJOS010000017">
    <property type="protein sequence ID" value="KAK9827774.1"/>
    <property type="molecule type" value="Genomic_DNA"/>
</dbReference>
<dbReference type="PANTHER" id="PTHR12811">
    <property type="entry name" value="VACUOLAR PROTEIN SORTING VPS16"/>
    <property type="match status" value="1"/>
</dbReference>
<feature type="domain" description="Vps16 N-terminal" evidence="5">
    <location>
        <begin position="9"/>
        <end position="404"/>
    </location>
</feature>
<dbReference type="Gene3D" id="2.130.10.10">
    <property type="entry name" value="YVTN repeat-like/Quinoprotein amine dehydrogenase"/>
    <property type="match status" value="1"/>
</dbReference>
<protein>
    <recommendedName>
        <fullName evidence="2">Protein VACUOLELESS1</fullName>
    </recommendedName>
</protein>
<keyword evidence="7" id="KW-1185">Reference proteome</keyword>
<proteinExistence type="inferred from homology"/>
<dbReference type="GO" id="GO:0005768">
    <property type="term" value="C:endosome"/>
    <property type="evidence" value="ECO:0007669"/>
    <property type="project" value="TreeGrafter"/>
</dbReference>
<evidence type="ECO:0000313" key="6">
    <source>
        <dbReference type="EMBL" id="KAK9827774.1"/>
    </source>
</evidence>
<dbReference type="Pfam" id="PF04841">
    <property type="entry name" value="Vps16_N"/>
    <property type="match status" value="1"/>
</dbReference>
<keyword evidence="2" id="KW-0472">Membrane</keyword>
<dbReference type="GO" id="GO:0003779">
    <property type="term" value="F:actin binding"/>
    <property type="evidence" value="ECO:0007669"/>
    <property type="project" value="TreeGrafter"/>
</dbReference>
<dbReference type="InterPro" id="IPR015943">
    <property type="entry name" value="WD40/YVTN_repeat-like_dom_sf"/>
</dbReference>
<comment type="function">
    <text evidence="2">Required for vacuole biogenesis and vacuole enlargment in dividing and expanding cells. Involved in the docking or fusion of prevacuolar vesicles.</text>
</comment>
<dbReference type="GO" id="GO:0005765">
    <property type="term" value="C:lysosomal membrane"/>
    <property type="evidence" value="ECO:0007669"/>
    <property type="project" value="TreeGrafter"/>
</dbReference>
<dbReference type="InterPro" id="IPR006926">
    <property type="entry name" value="Vps16_N"/>
</dbReference>
<sequence length="874" mass="94694">MVAVNLSPAGEWDECGNHFYQRSTLYEVDWPNSSLESCRVACAAYGGPIAMIRDERKMVQVSGPQKPVLQIYTAAGRQLGSFAWEQQTIAAMAWTLHEELMVLDQAGEVKLYSMHGQQLSHQFSMGAECAREGVLQACLFPRGLAVMTKSHHLWVVTDLAEPRPRSLAPLALASAPQCIAVIEGRHTNSGSIEVLLGAGSSINVVDEDSAQEHNNLLGSSSVTSMAVSPNGQFLAVFTQDGRLVVLLADLTRTLSEFSTQSDAQPDQMGWCGTDSVVLVWKELMLMVGPLGEWVRYTVESPCILAPECDGIRMISQTSHELLRRVPDPLADVFRPGSTAPGALLFDARCLFDGEEARADEVLRSIATDLPEAVATCAAAAAADYSPARQAALLKAAVYGRAFCNVGTVPPDLLLRASIRLRILNSLRDPSVGVPLSDAELTALSPAVLVDRLANSRRHLLALRMATALELPTNKILSHWACAKVDASGDISDEELQEALTGKLRGQPGVQWATIARHAQAKGRRPLAALLLEHESSAAEQVPLLLGLGEEVKGLDKGLEAGDADLIYLALFQLWRSRPLPSFLQLLNARPLARALFFSYAARKEPDLLKQIFATMNMPDSLAELEIRSAIRLERGISMPDAAASSPAQAPGTRRAGADTGSLQALQCLSRASDLFGQSKDGAWQAKAAAEWRTLRQVQGELETEKGQAVFLGTSLAATVRKCIHLGDRRSANKLRDKFHISERRFAWLVLNALAEIKDWDGLEAFSRERKPAPVTGYEPFIGACKNNSAPNDRTARFIARLPDAKHKAVEYAAISMYQEAAEMAAQSKDSDMLSKIQGIVGSASQALYAEQHAPGGRHASAFDRDLKASGTDFP</sequence>
<dbReference type="GO" id="GO:0042144">
    <property type="term" value="P:vacuole fusion, non-autophagic"/>
    <property type="evidence" value="ECO:0007669"/>
    <property type="project" value="TreeGrafter"/>
</dbReference>
<dbReference type="AlphaFoldDB" id="A0AAW1R222"/>
<evidence type="ECO:0000256" key="2">
    <source>
        <dbReference type="PIRNR" id="PIRNR007949"/>
    </source>
</evidence>
<dbReference type="Proteomes" id="UP001438707">
    <property type="component" value="Unassembled WGS sequence"/>
</dbReference>
<dbReference type="GO" id="GO:0030897">
    <property type="term" value="C:HOPS complex"/>
    <property type="evidence" value="ECO:0007669"/>
    <property type="project" value="TreeGrafter"/>
</dbReference>
<comment type="subcellular location">
    <subcellularLocation>
        <location evidence="2">Vacuole membrane</location>
        <topology evidence="2">Peripheral membrane protein</topology>
    </subcellularLocation>
</comment>
<dbReference type="InterPro" id="IPR036322">
    <property type="entry name" value="WD40_repeat_dom_sf"/>
</dbReference>
<dbReference type="InterPro" id="IPR006925">
    <property type="entry name" value="Vps16_C"/>
</dbReference>
<comment type="caution">
    <text evidence="6">The sequence shown here is derived from an EMBL/GenBank/DDBJ whole genome shotgun (WGS) entry which is preliminary data.</text>
</comment>
<gene>
    <name evidence="6" type="ORF">WJX74_001859</name>
</gene>
<feature type="region of interest" description="Disordered" evidence="3">
    <location>
        <begin position="850"/>
        <end position="874"/>
    </location>
</feature>
<comment type="similarity">
    <text evidence="1 2">Belongs to the VPS16 family.</text>
</comment>
<evidence type="ECO:0000256" key="3">
    <source>
        <dbReference type="SAM" id="MobiDB-lite"/>
    </source>
</evidence>
<dbReference type="InterPro" id="IPR038132">
    <property type="entry name" value="Vps16_C_sf"/>
</dbReference>
<keyword evidence="2" id="KW-0926">Vacuole</keyword>
<evidence type="ECO:0000256" key="1">
    <source>
        <dbReference type="ARBA" id="ARBA00009250"/>
    </source>
</evidence>
<reference evidence="6 7" key="1">
    <citation type="journal article" date="2024" name="Nat. Commun.">
        <title>Phylogenomics reveals the evolutionary origins of lichenization in chlorophyte algae.</title>
        <authorList>
            <person name="Puginier C."/>
            <person name="Libourel C."/>
            <person name="Otte J."/>
            <person name="Skaloud P."/>
            <person name="Haon M."/>
            <person name="Grisel S."/>
            <person name="Petersen M."/>
            <person name="Berrin J.G."/>
            <person name="Delaux P.M."/>
            <person name="Dal Grande F."/>
            <person name="Keller J."/>
        </authorList>
    </citation>
    <scope>NUCLEOTIDE SEQUENCE [LARGE SCALE GENOMIC DNA]</scope>
    <source>
        <strain evidence="6 7">SAG 2145</strain>
    </source>
</reference>
<dbReference type="Pfam" id="PF04840">
    <property type="entry name" value="Vps16_C"/>
    <property type="match status" value="1"/>
</dbReference>
<accession>A0AAW1R222</accession>
<dbReference type="GO" id="GO:0016197">
    <property type="term" value="P:endosomal transport"/>
    <property type="evidence" value="ECO:0007669"/>
    <property type="project" value="TreeGrafter"/>
</dbReference>